<evidence type="ECO:0000259" key="10">
    <source>
        <dbReference type="Pfam" id="PF07715"/>
    </source>
</evidence>
<name>A0AAX2I851_CAPSP</name>
<dbReference type="NCBIfam" id="TIGR04056">
    <property type="entry name" value="OMP_RagA_SusC"/>
    <property type="match status" value="1"/>
</dbReference>
<accession>A0AAX2I851</accession>
<dbReference type="InterPro" id="IPR039426">
    <property type="entry name" value="TonB-dep_rcpt-like"/>
</dbReference>
<evidence type="ECO:0000256" key="2">
    <source>
        <dbReference type="ARBA" id="ARBA00022448"/>
    </source>
</evidence>
<evidence type="ECO:0000256" key="9">
    <source>
        <dbReference type="SAM" id="SignalP"/>
    </source>
</evidence>
<dbReference type="AlphaFoldDB" id="A0AAX2I851"/>
<dbReference type="NCBIfam" id="TIGR04057">
    <property type="entry name" value="SusC_RagA_signa"/>
    <property type="match status" value="1"/>
</dbReference>
<dbReference type="Gene3D" id="2.40.170.20">
    <property type="entry name" value="TonB-dependent receptor, beta-barrel domain"/>
    <property type="match status" value="1"/>
</dbReference>
<dbReference type="EMBL" id="UAVP01000003">
    <property type="protein sequence ID" value="SQA74576.1"/>
    <property type="molecule type" value="Genomic_DNA"/>
</dbReference>
<keyword evidence="4 7" id="KW-0812">Transmembrane</keyword>
<dbReference type="InterPro" id="IPR023996">
    <property type="entry name" value="TonB-dep_OMP_SusC/RagA"/>
</dbReference>
<dbReference type="Pfam" id="PF07715">
    <property type="entry name" value="Plug"/>
    <property type="match status" value="1"/>
</dbReference>
<evidence type="ECO:0000256" key="8">
    <source>
        <dbReference type="SAM" id="MobiDB-lite"/>
    </source>
</evidence>
<feature type="domain" description="TonB-dependent receptor plug" evidence="10">
    <location>
        <begin position="117"/>
        <end position="221"/>
    </location>
</feature>
<keyword evidence="13" id="KW-1185">Reference proteome</keyword>
<reference evidence="11" key="1">
    <citation type="journal article" date="2017" name="Genome Announc.">
        <title>Twelve Complete Reference Genomes of Clinical Isolates in the Capnocytophaga Genus.</title>
        <authorList>
            <person name="Villarma A."/>
            <person name="Gulvik C.A."/>
            <person name="Rowe L.A."/>
            <person name="Sheth M."/>
            <person name="Juieng P."/>
            <person name="Nicholson A.C."/>
            <person name="Loparev V.N."/>
            <person name="McQuiston J.R."/>
        </authorList>
    </citation>
    <scope>NUCLEOTIDE SEQUENCE</scope>
    <source>
        <strain evidence="11">KC1668</strain>
    </source>
</reference>
<dbReference type="Proteomes" id="UP000249902">
    <property type="component" value="Unassembled WGS sequence"/>
</dbReference>
<evidence type="ECO:0000256" key="3">
    <source>
        <dbReference type="ARBA" id="ARBA00022452"/>
    </source>
</evidence>
<feature type="region of interest" description="Disordered" evidence="8">
    <location>
        <begin position="441"/>
        <end position="460"/>
    </location>
</feature>
<dbReference type="Gene3D" id="2.170.130.10">
    <property type="entry name" value="TonB-dependent receptor, plug domain"/>
    <property type="match status" value="1"/>
</dbReference>
<dbReference type="Pfam" id="PF13715">
    <property type="entry name" value="CarbopepD_reg_2"/>
    <property type="match status" value="1"/>
</dbReference>
<comment type="subcellular location">
    <subcellularLocation>
        <location evidence="1 7">Cell outer membrane</location>
        <topology evidence="1 7">Multi-pass membrane protein</topology>
    </subcellularLocation>
</comment>
<evidence type="ECO:0000256" key="1">
    <source>
        <dbReference type="ARBA" id="ARBA00004571"/>
    </source>
</evidence>
<evidence type="ECO:0000256" key="5">
    <source>
        <dbReference type="ARBA" id="ARBA00023136"/>
    </source>
</evidence>
<evidence type="ECO:0000313" key="13">
    <source>
        <dbReference type="Proteomes" id="UP000217301"/>
    </source>
</evidence>
<keyword evidence="3 7" id="KW-1134">Transmembrane beta strand</keyword>
<dbReference type="SUPFAM" id="SSF56935">
    <property type="entry name" value="Porins"/>
    <property type="match status" value="1"/>
</dbReference>
<dbReference type="RefSeq" id="WP_040361891.1">
    <property type="nucleotide sequence ID" value="NZ_CP022385.1"/>
</dbReference>
<dbReference type="GO" id="GO:0009279">
    <property type="term" value="C:cell outer membrane"/>
    <property type="evidence" value="ECO:0007669"/>
    <property type="project" value="UniProtKB-SubCell"/>
</dbReference>
<dbReference type="KEGG" id="cspu:CGC55_13495"/>
<evidence type="ECO:0000256" key="4">
    <source>
        <dbReference type="ARBA" id="ARBA00022692"/>
    </source>
</evidence>
<keyword evidence="12" id="KW-0675">Receptor</keyword>
<proteinExistence type="inferred from homology"/>
<evidence type="ECO:0000256" key="6">
    <source>
        <dbReference type="ARBA" id="ARBA00023237"/>
    </source>
</evidence>
<feature type="chain" id="PRO_5043500323" evidence="9">
    <location>
        <begin position="22"/>
        <end position="1091"/>
    </location>
</feature>
<dbReference type="Proteomes" id="UP000217301">
    <property type="component" value="Chromosome"/>
</dbReference>
<keyword evidence="2 7" id="KW-0813">Transport</keyword>
<dbReference type="InterPro" id="IPR012910">
    <property type="entry name" value="Plug_dom"/>
</dbReference>
<gene>
    <name evidence="11" type="ORF">CGC55_13495</name>
    <name evidence="12" type="ORF">NCTC11653_00464</name>
</gene>
<organism evidence="12 14">
    <name type="scientific">Capnocytophaga sputigena</name>
    <dbReference type="NCBI Taxonomy" id="1019"/>
    <lineage>
        <taxon>Bacteria</taxon>
        <taxon>Pseudomonadati</taxon>
        <taxon>Bacteroidota</taxon>
        <taxon>Flavobacteriia</taxon>
        <taxon>Flavobacteriales</taxon>
        <taxon>Flavobacteriaceae</taxon>
        <taxon>Capnocytophaga</taxon>
    </lineage>
</organism>
<dbReference type="EMBL" id="CP022385">
    <property type="protein sequence ID" value="ATA85453.1"/>
    <property type="molecule type" value="Genomic_DNA"/>
</dbReference>
<reference evidence="12 14" key="3">
    <citation type="submission" date="2018-06" db="EMBL/GenBank/DDBJ databases">
        <authorList>
            <consortium name="Pathogen Informatics"/>
            <person name="Doyle S."/>
        </authorList>
    </citation>
    <scope>NUCLEOTIDE SEQUENCE [LARGE SCALE GENOMIC DNA]</scope>
    <source>
        <strain evidence="12 14">NCTC11653</strain>
    </source>
</reference>
<dbReference type="SUPFAM" id="SSF49464">
    <property type="entry name" value="Carboxypeptidase regulatory domain-like"/>
    <property type="match status" value="1"/>
</dbReference>
<reference evidence="13" key="2">
    <citation type="submission" date="2017-06" db="EMBL/GenBank/DDBJ databases">
        <title>Capnocytophaga spp. assemblies.</title>
        <authorList>
            <person name="Gulvik C.A."/>
        </authorList>
    </citation>
    <scope>NUCLEOTIDE SEQUENCE [LARGE SCALE GENOMIC DNA]</scope>
    <source>
        <strain evidence="13">KC1668</strain>
    </source>
</reference>
<evidence type="ECO:0000313" key="14">
    <source>
        <dbReference type="Proteomes" id="UP000249902"/>
    </source>
</evidence>
<keyword evidence="5 7" id="KW-0472">Membrane</keyword>
<sequence length="1091" mass="121917">MKQKILFCSFFLFLFTTIGWAQERIVNGTVSSDEMPLPGAAVVVKGTTHGTQTDFDGNYTLTAKEGDILVFSFIGYTTQERKVTGGGKNLTINIKLKEETNALDEVVVTGYGVQTRKTLATSVSKLDTKVLESAPRANAATALQGSIAGVRVTQVTGKPGTTPEIQLRGGTGFDGSGSPLVLIDGVPGSFYALNSDDIESMEVLKDAASTAIYGARAANGVILITTKKGKAGRSNITVRTKYTMNQKRALPDYLEARDFIYWNRRAIKNVQDYGVHNFDQFLTGTHAMATGNNTTDSPYTTMELTNANRYLLNNPEWQTMTDPLDPTKTLIFQNNNVGELIYQYSDAKDYSISFEGGNDKGSYYLGLGYLDDTGLVLGSNFKRYSGTFNGSYKITDDFKVSSNVLYAQSNRVGSFRDALSNYANEDDYFIFQRFAGQAPTSRIYNTNPDGSSSNEYNPGSNSGFGNPAYYKDKFLMDNIEHRITASVQFDWKLLKNLSLMARASHFAVHNTTERFYKSYMNSGALVSSRQAKTAYDRTMNNQGTLTLNYKNTFAEKHNLSALLGGEYFKQQQFASNAATEGSPTDLIRTLNAGAKASGIPYSYKRDYSIISAFGQLNYDYDDRYLLGLTFRYDGTSKLRDNKFGFFPGASVGWNIHNEEFFREGKISQVVSRLKPRVSYGVNGNIDALTIDNDYYWLLGKYSVQSPYNGKKGYVNTSVPLYYLKWEKATTLNFGLDLGLFNNRVNFLVDYFIRDIYDKLADQRIPISTGFSSVKINNGTLQNRGIEIEANFKVINTDDIKWNIGANFTRVRNFVKKLPDNGNDKNRIGGQEIWDPSDPTKTMYVGGRQQGERVGDDLVVGYQDEGVYHNQAELDPHKDRQIQFYAGTIPAANRKPMVGDTRWKDVNGDGIIDSRDRVVLGRTTPDFIGGFTTDFTYKNINLFIKTDYAVGHLVHNSVRSRGISQVQGNMNWTSEIKDTWTPENPNADIPRYDFTDPRGNHKAETKAGEEQFTASSRYWEKGDYLALREITLSYNLPGAAVNNAFKDIRLFVSGTNLAYFTKYSGYSPEKGGWDNGRFPLPRSFTFGINATF</sequence>
<feature type="signal peptide" evidence="9">
    <location>
        <begin position="1"/>
        <end position="21"/>
    </location>
</feature>
<evidence type="ECO:0000313" key="11">
    <source>
        <dbReference type="EMBL" id="ATA85453.1"/>
    </source>
</evidence>
<evidence type="ECO:0000313" key="12">
    <source>
        <dbReference type="EMBL" id="SQA74576.1"/>
    </source>
</evidence>
<comment type="similarity">
    <text evidence="7">Belongs to the TonB-dependent receptor family.</text>
</comment>
<dbReference type="InterPro" id="IPR008969">
    <property type="entry name" value="CarboxyPept-like_regulatory"/>
</dbReference>
<evidence type="ECO:0000256" key="7">
    <source>
        <dbReference type="PROSITE-ProRule" id="PRU01360"/>
    </source>
</evidence>
<dbReference type="PROSITE" id="PS52016">
    <property type="entry name" value="TONB_DEPENDENT_REC_3"/>
    <property type="match status" value="1"/>
</dbReference>
<dbReference type="InterPro" id="IPR023997">
    <property type="entry name" value="TonB-dep_OMP_SusC/RagA_CS"/>
</dbReference>
<dbReference type="InterPro" id="IPR037066">
    <property type="entry name" value="Plug_dom_sf"/>
</dbReference>
<dbReference type="InterPro" id="IPR036942">
    <property type="entry name" value="Beta-barrel_TonB_sf"/>
</dbReference>
<dbReference type="Gene3D" id="2.60.40.1120">
    <property type="entry name" value="Carboxypeptidase-like, regulatory domain"/>
    <property type="match status" value="1"/>
</dbReference>
<protein>
    <submittedName>
        <fullName evidence="12">Outer membrane receptor for ferrienterochelin and colicins</fullName>
    </submittedName>
    <submittedName>
        <fullName evidence="11">SusC/RagA family TonB-linked outer membrane protein</fullName>
    </submittedName>
</protein>
<keyword evidence="6 7" id="KW-0998">Cell outer membrane</keyword>
<keyword evidence="9" id="KW-0732">Signal</keyword>